<evidence type="ECO:0000313" key="2">
    <source>
        <dbReference type="WBParaSite" id="scaffold12219_cov211.g16144"/>
    </source>
</evidence>
<dbReference type="Proteomes" id="UP000887561">
    <property type="component" value="Unplaced"/>
</dbReference>
<dbReference type="AlphaFoldDB" id="A0A915LHC1"/>
<evidence type="ECO:0000313" key="1">
    <source>
        <dbReference type="Proteomes" id="UP000887561"/>
    </source>
</evidence>
<dbReference type="WBParaSite" id="scaffold12219_cov211.g16144">
    <property type="protein sequence ID" value="scaffold12219_cov211.g16144"/>
    <property type="gene ID" value="scaffold12219_cov211.g16144"/>
</dbReference>
<reference evidence="2" key="1">
    <citation type="submission" date="2022-11" db="UniProtKB">
        <authorList>
            <consortium name="WormBaseParasite"/>
        </authorList>
    </citation>
    <scope>IDENTIFICATION</scope>
</reference>
<sequence length="167" mass="19442">MNIHDYNSRVDYINNASRQLEKKLCEESIKLHKGLQDDIYGKKAYNSYPPRSESGWEWEWFGLGAGGMRGFLNWARGLLDETVFNISNYKTHSGTIYNEVYSPKHTPNRYYEIHSKEDPYKPVNFWTPALKLVNFEGPTTRSIPLDDGKIGGSITTWQWTKASERHF</sequence>
<organism evidence="1 2">
    <name type="scientific">Meloidogyne javanica</name>
    <name type="common">Root-knot nematode worm</name>
    <dbReference type="NCBI Taxonomy" id="6303"/>
    <lineage>
        <taxon>Eukaryota</taxon>
        <taxon>Metazoa</taxon>
        <taxon>Ecdysozoa</taxon>
        <taxon>Nematoda</taxon>
        <taxon>Chromadorea</taxon>
        <taxon>Rhabditida</taxon>
        <taxon>Tylenchina</taxon>
        <taxon>Tylenchomorpha</taxon>
        <taxon>Tylenchoidea</taxon>
        <taxon>Meloidogynidae</taxon>
        <taxon>Meloidogyninae</taxon>
        <taxon>Meloidogyne</taxon>
        <taxon>Meloidogyne incognita group</taxon>
    </lineage>
</organism>
<accession>A0A915LHC1</accession>
<name>A0A915LHC1_MELJA</name>
<keyword evidence="1" id="KW-1185">Reference proteome</keyword>
<protein>
    <submittedName>
        <fullName evidence="2">Uncharacterized protein</fullName>
    </submittedName>
</protein>
<proteinExistence type="predicted"/>